<evidence type="ECO:0000259" key="1">
    <source>
        <dbReference type="Pfam" id="PF06144"/>
    </source>
</evidence>
<gene>
    <name evidence="2" type="ORF">A3C95_00215</name>
</gene>
<proteinExistence type="predicted"/>
<dbReference type="Pfam" id="PF06144">
    <property type="entry name" value="DNA_pol3_delta"/>
    <property type="match status" value="1"/>
</dbReference>
<evidence type="ECO:0000313" key="3">
    <source>
        <dbReference type="Proteomes" id="UP000177107"/>
    </source>
</evidence>
<dbReference type="GO" id="GO:0006260">
    <property type="term" value="P:DNA replication"/>
    <property type="evidence" value="ECO:0007669"/>
    <property type="project" value="InterPro"/>
</dbReference>
<evidence type="ECO:0000313" key="2">
    <source>
        <dbReference type="EMBL" id="OGG67908.1"/>
    </source>
</evidence>
<dbReference type="InterPro" id="IPR010372">
    <property type="entry name" value="DNA_pol3_delta_N"/>
</dbReference>
<accession>A0A1F6E2L9</accession>
<dbReference type="AlphaFoldDB" id="A0A1F6E2L9"/>
<feature type="domain" description="DNA polymerase III delta N-terminal" evidence="1">
    <location>
        <begin position="2"/>
        <end position="116"/>
    </location>
</feature>
<dbReference type="GO" id="GO:0009360">
    <property type="term" value="C:DNA polymerase III complex"/>
    <property type="evidence" value="ECO:0007669"/>
    <property type="project" value="InterPro"/>
</dbReference>
<comment type="caution">
    <text evidence="2">The sequence shown here is derived from an EMBL/GenBank/DDBJ whole genome shotgun (WGS) entry which is preliminary data.</text>
</comment>
<dbReference type="GO" id="GO:0003677">
    <property type="term" value="F:DNA binding"/>
    <property type="evidence" value="ECO:0007669"/>
    <property type="project" value="InterPro"/>
</dbReference>
<name>A0A1F6E2L9_9BACT</name>
<dbReference type="Gene3D" id="3.40.50.300">
    <property type="entry name" value="P-loop containing nucleotide triphosphate hydrolases"/>
    <property type="match status" value="1"/>
</dbReference>
<dbReference type="STRING" id="1798499.A3C95_00215"/>
<dbReference type="Proteomes" id="UP000177107">
    <property type="component" value="Unassembled WGS sequence"/>
</dbReference>
<dbReference type="GO" id="GO:0003887">
    <property type="term" value="F:DNA-directed DNA polymerase activity"/>
    <property type="evidence" value="ECO:0007669"/>
    <property type="project" value="InterPro"/>
</dbReference>
<sequence length="212" mass="23655">MYLFYGSDVERVREKAFEWIRAARKKQPEVAYVRLAKEDLTLAALEDAASAGGLFVKRLLVLLDDPFAKSEEESASSLEEHLDMLAKSDNAIVILAPKLAASRAKKIAAKAAKAYVFDAKEREKEKGFNVGLVNALASRNRERLWLEVVRALRAGDAPEMLHGLMHWKARNLMERGSPDARALSLELLELLNTSRHKGLNLALSLEKFALSL</sequence>
<dbReference type="EMBL" id="MFLM01000019">
    <property type="protein sequence ID" value="OGG67908.1"/>
    <property type="molecule type" value="Genomic_DNA"/>
</dbReference>
<protein>
    <recommendedName>
        <fullName evidence="1">DNA polymerase III delta N-terminal domain-containing protein</fullName>
    </recommendedName>
</protein>
<reference evidence="2 3" key="1">
    <citation type="journal article" date="2016" name="Nat. Commun.">
        <title>Thousands of microbial genomes shed light on interconnected biogeochemical processes in an aquifer system.</title>
        <authorList>
            <person name="Anantharaman K."/>
            <person name="Brown C.T."/>
            <person name="Hug L.A."/>
            <person name="Sharon I."/>
            <person name="Castelle C.J."/>
            <person name="Probst A.J."/>
            <person name="Thomas B.C."/>
            <person name="Singh A."/>
            <person name="Wilkins M.J."/>
            <person name="Karaoz U."/>
            <person name="Brodie E.L."/>
            <person name="Williams K.H."/>
            <person name="Hubbard S.S."/>
            <person name="Banfield J.F."/>
        </authorList>
    </citation>
    <scope>NUCLEOTIDE SEQUENCE [LARGE SCALE GENOMIC DNA]</scope>
</reference>
<organism evidence="2 3">
    <name type="scientific">Candidatus Kaiserbacteria bacterium RIFCSPHIGHO2_02_FULL_56_30</name>
    <dbReference type="NCBI Taxonomy" id="1798499"/>
    <lineage>
        <taxon>Bacteria</taxon>
        <taxon>Candidatus Kaiseribacteriota</taxon>
    </lineage>
</organism>
<dbReference type="InterPro" id="IPR027417">
    <property type="entry name" value="P-loop_NTPase"/>
</dbReference>